<dbReference type="RefSeq" id="XP_056478906.1">
    <property type="nucleotide sequence ID" value="XM_056613865.1"/>
</dbReference>
<evidence type="ECO:0000313" key="1">
    <source>
        <dbReference type="EMBL" id="KAJ5110836.1"/>
    </source>
</evidence>
<dbReference type="Proteomes" id="UP001149074">
    <property type="component" value="Unassembled WGS sequence"/>
</dbReference>
<sequence>MPFKLFSKIANKAGLIGVHIMVVRHSRGRTRIIQSIWPSGDWIYGILPACEEFEEECKLREAADLED</sequence>
<organism evidence="1 2">
    <name type="scientific">Penicillium argentinense</name>
    <dbReference type="NCBI Taxonomy" id="1131581"/>
    <lineage>
        <taxon>Eukaryota</taxon>
        <taxon>Fungi</taxon>
        <taxon>Dikarya</taxon>
        <taxon>Ascomycota</taxon>
        <taxon>Pezizomycotina</taxon>
        <taxon>Eurotiomycetes</taxon>
        <taxon>Eurotiomycetidae</taxon>
        <taxon>Eurotiales</taxon>
        <taxon>Aspergillaceae</taxon>
        <taxon>Penicillium</taxon>
    </lineage>
</organism>
<reference evidence="1" key="1">
    <citation type="submission" date="2022-11" db="EMBL/GenBank/DDBJ databases">
        <authorList>
            <person name="Petersen C."/>
        </authorList>
    </citation>
    <scope>NUCLEOTIDE SEQUENCE</scope>
    <source>
        <strain evidence="1">IBT 30761</strain>
    </source>
</reference>
<dbReference type="GeneID" id="81352844"/>
<dbReference type="OrthoDB" id="4367205at2759"/>
<name>A0A9W9KMD6_9EURO</name>
<proteinExistence type="predicted"/>
<dbReference type="AlphaFoldDB" id="A0A9W9KMD6"/>
<dbReference type="EMBL" id="JAPQKI010000002">
    <property type="protein sequence ID" value="KAJ5110836.1"/>
    <property type="molecule type" value="Genomic_DNA"/>
</dbReference>
<reference evidence="1" key="2">
    <citation type="journal article" date="2023" name="IMA Fungus">
        <title>Comparative genomic study of the Penicillium genus elucidates a diverse pangenome and 15 lateral gene transfer events.</title>
        <authorList>
            <person name="Petersen C."/>
            <person name="Sorensen T."/>
            <person name="Nielsen M.R."/>
            <person name="Sondergaard T.E."/>
            <person name="Sorensen J.L."/>
            <person name="Fitzpatrick D.A."/>
            <person name="Frisvad J.C."/>
            <person name="Nielsen K.L."/>
        </authorList>
    </citation>
    <scope>NUCLEOTIDE SEQUENCE</scope>
    <source>
        <strain evidence="1">IBT 30761</strain>
    </source>
</reference>
<protein>
    <submittedName>
        <fullName evidence="1">Uncharacterized protein</fullName>
    </submittedName>
</protein>
<accession>A0A9W9KMD6</accession>
<gene>
    <name evidence="1" type="ORF">N7532_001371</name>
</gene>
<evidence type="ECO:0000313" key="2">
    <source>
        <dbReference type="Proteomes" id="UP001149074"/>
    </source>
</evidence>
<comment type="caution">
    <text evidence="1">The sequence shown here is derived from an EMBL/GenBank/DDBJ whole genome shotgun (WGS) entry which is preliminary data.</text>
</comment>
<keyword evidence="2" id="KW-1185">Reference proteome</keyword>